<dbReference type="GO" id="GO:0010181">
    <property type="term" value="F:FMN binding"/>
    <property type="evidence" value="ECO:0007669"/>
    <property type="project" value="InterPro"/>
</dbReference>
<dbReference type="InterPro" id="IPR011179">
    <property type="entry name" value="IPdP_isomerase"/>
</dbReference>
<keyword evidence="8" id="KW-0414">Isoprene biosynthesis</keyword>
<dbReference type="GO" id="GO:0046872">
    <property type="term" value="F:metal ion binding"/>
    <property type="evidence" value="ECO:0007669"/>
    <property type="project" value="UniProtKB-KW"/>
</dbReference>
<evidence type="ECO:0000256" key="9">
    <source>
        <dbReference type="ARBA" id="ARBA00023235"/>
    </source>
</evidence>
<feature type="domain" description="FMN-dependent dehydrogenase" evidence="11">
    <location>
        <begin position="1"/>
        <end position="146"/>
    </location>
</feature>
<dbReference type="GO" id="GO:0004452">
    <property type="term" value="F:isopentenyl-diphosphate delta-isomerase activity"/>
    <property type="evidence" value="ECO:0007669"/>
    <property type="project" value="UniProtKB-EC"/>
</dbReference>
<evidence type="ECO:0000313" key="13">
    <source>
        <dbReference type="Proteomes" id="UP000049855"/>
    </source>
</evidence>
<keyword evidence="13" id="KW-1185">Reference proteome</keyword>
<comment type="cofactor">
    <cofactor evidence="1">
        <name>FMN</name>
        <dbReference type="ChEBI" id="CHEBI:58210"/>
    </cofactor>
</comment>
<keyword evidence="7" id="KW-0521">NADP</keyword>
<dbReference type="EC" id="5.3.3.2" evidence="12"/>
<dbReference type="PANTHER" id="PTHR43665:SF1">
    <property type="entry name" value="ISOPENTENYL-DIPHOSPHATE DELTA-ISOMERASE"/>
    <property type="match status" value="1"/>
</dbReference>
<dbReference type="GO" id="GO:0016491">
    <property type="term" value="F:oxidoreductase activity"/>
    <property type="evidence" value="ECO:0007669"/>
    <property type="project" value="InterPro"/>
</dbReference>
<comment type="subunit">
    <text evidence="10">Homooctamer. Dimer of tetramers.</text>
</comment>
<organism evidence="12 13">
    <name type="scientific">Sporomusa ovata</name>
    <dbReference type="NCBI Taxonomy" id="2378"/>
    <lineage>
        <taxon>Bacteria</taxon>
        <taxon>Bacillati</taxon>
        <taxon>Bacillota</taxon>
        <taxon>Negativicutes</taxon>
        <taxon>Selenomonadales</taxon>
        <taxon>Sporomusaceae</taxon>
        <taxon>Sporomusa</taxon>
    </lineage>
</organism>
<evidence type="ECO:0000256" key="8">
    <source>
        <dbReference type="ARBA" id="ARBA00023229"/>
    </source>
</evidence>
<evidence type="ECO:0000256" key="10">
    <source>
        <dbReference type="ARBA" id="ARBA00025810"/>
    </source>
</evidence>
<keyword evidence="4" id="KW-0288">FMN</keyword>
<accession>A0A0U1L3R7</accession>
<dbReference type="GO" id="GO:0008299">
    <property type="term" value="P:isoprenoid biosynthetic process"/>
    <property type="evidence" value="ECO:0007669"/>
    <property type="project" value="UniProtKB-KW"/>
</dbReference>
<evidence type="ECO:0000256" key="6">
    <source>
        <dbReference type="ARBA" id="ARBA00022842"/>
    </source>
</evidence>
<reference evidence="13" key="1">
    <citation type="submission" date="2015-03" db="EMBL/GenBank/DDBJ databases">
        <authorList>
            <person name="Nijsse Bart"/>
        </authorList>
    </citation>
    <scope>NUCLEOTIDE SEQUENCE [LARGE SCALE GENOMIC DNA]</scope>
</reference>
<evidence type="ECO:0000313" key="12">
    <source>
        <dbReference type="EMBL" id="CQR74342.1"/>
    </source>
</evidence>
<dbReference type="AlphaFoldDB" id="A0A0U1L3R7"/>
<evidence type="ECO:0000256" key="7">
    <source>
        <dbReference type="ARBA" id="ARBA00022857"/>
    </source>
</evidence>
<evidence type="ECO:0000256" key="2">
    <source>
        <dbReference type="ARBA" id="ARBA00022490"/>
    </source>
</evidence>
<gene>
    <name evidence="12" type="ORF">SpAn4DRAFT_0804</name>
</gene>
<evidence type="ECO:0000256" key="5">
    <source>
        <dbReference type="ARBA" id="ARBA00022723"/>
    </source>
</evidence>
<dbReference type="Gene3D" id="3.20.20.70">
    <property type="entry name" value="Aldolase class I"/>
    <property type="match status" value="1"/>
</dbReference>
<keyword evidence="3" id="KW-0285">Flavoprotein</keyword>
<dbReference type="Pfam" id="PF01070">
    <property type="entry name" value="FMN_dh"/>
    <property type="match status" value="1"/>
</dbReference>
<dbReference type="Proteomes" id="UP000049855">
    <property type="component" value="Unassembled WGS sequence"/>
</dbReference>
<evidence type="ECO:0000256" key="3">
    <source>
        <dbReference type="ARBA" id="ARBA00022630"/>
    </source>
</evidence>
<keyword evidence="9 12" id="KW-0413">Isomerase</keyword>
<keyword evidence="5" id="KW-0479">Metal-binding</keyword>
<protein>
    <submittedName>
        <fullName evidence="12">Isopentenyl-diphosphate delta-isomerase, FMN-dependent</fullName>
        <ecNumber evidence="12">5.3.3.2</ecNumber>
    </submittedName>
</protein>
<keyword evidence="6" id="KW-0460">Magnesium</keyword>
<proteinExistence type="predicted"/>
<evidence type="ECO:0000256" key="4">
    <source>
        <dbReference type="ARBA" id="ARBA00022643"/>
    </source>
</evidence>
<keyword evidence="2" id="KW-0963">Cytoplasm</keyword>
<dbReference type="EMBL" id="CTRP01000014">
    <property type="protein sequence ID" value="CQR74342.1"/>
    <property type="molecule type" value="Genomic_DNA"/>
</dbReference>
<dbReference type="InterPro" id="IPR000262">
    <property type="entry name" value="FMN-dep_DH"/>
</dbReference>
<dbReference type="PANTHER" id="PTHR43665">
    <property type="entry name" value="ISOPENTENYL-DIPHOSPHATE DELTA-ISOMERASE"/>
    <property type="match status" value="1"/>
</dbReference>
<name>A0A0U1L3R7_9FIRM</name>
<dbReference type="SUPFAM" id="SSF51395">
    <property type="entry name" value="FMN-linked oxidoreductases"/>
    <property type="match status" value="1"/>
</dbReference>
<dbReference type="InterPro" id="IPR013785">
    <property type="entry name" value="Aldolase_TIM"/>
</dbReference>
<sequence length="175" mass="18236">MPVIVKEVGCGIAREQAQALAGIGVKAIDVGGSGGTNFLAIEAARGQLTLDAEMLSWGIPTAIAAVEVMSAVTPDVNVVVSGGVRTPLDVVKALALGGMAVGIAGPVLKVITHQGLEAAISWYKNFIIDIKRFMLLSGAHTITDLRSVPLVITGFSQEWLSARGITTAQFTKRKK</sequence>
<evidence type="ECO:0000259" key="11">
    <source>
        <dbReference type="Pfam" id="PF01070"/>
    </source>
</evidence>
<evidence type="ECO:0000256" key="1">
    <source>
        <dbReference type="ARBA" id="ARBA00001917"/>
    </source>
</evidence>